<dbReference type="EMBL" id="CM003535">
    <property type="protein sequence ID" value="RCV39768.1"/>
    <property type="molecule type" value="Genomic_DNA"/>
</dbReference>
<dbReference type="EMBL" id="AGNK02005274">
    <property type="status" value="NOT_ANNOTATED_CDS"/>
    <property type="molecule type" value="Genomic_DNA"/>
</dbReference>
<keyword evidence="9" id="KW-1185">Reference proteome</keyword>
<keyword evidence="4" id="KW-0547">Nucleotide-binding</keyword>
<dbReference type="GO" id="GO:0006952">
    <property type="term" value="P:defense response"/>
    <property type="evidence" value="ECO:0007669"/>
    <property type="project" value="UniProtKB-KW"/>
</dbReference>
<evidence type="ECO:0000259" key="6">
    <source>
        <dbReference type="Pfam" id="PF18052"/>
    </source>
</evidence>
<organism evidence="7">
    <name type="scientific">Setaria italica</name>
    <name type="common">Foxtail millet</name>
    <name type="synonym">Panicum italicum</name>
    <dbReference type="NCBI Taxonomy" id="4555"/>
    <lineage>
        <taxon>Eukaryota</taxon>
        <taxon>Viridiplantae</taxon>
        <taxon>Streptophyta</taxon>
        <taxon>Embryophyta</taxon>
        <taxon>Tracheophyta</taxon>
        <taxon>Spermatophyta</taxon>
        <taxon>Magnoliopsida</taxon>
        <taxon>Liliopsida</taxon>
        <taxon>Poales</taxon>
        <taxon>Poaceae</taxon>
        <taxon>PACMAD clade</taxon>
        <taxon>Panicoideae</taxon>
        <taxon>Panicodae</taxon>
        <taxon>Paniceae</taxon>
        <taxon>Cenchrinae</taxon>
        <taxon>Setaria</taxon>
    </lineage>
</organism>
<evidence type="ECO:0000256" key="3">
    <source>
        <dbReference type="ARBA" id="ARBA00022737"/>
    </source>
</evidence>
<dbReference type="InterPro" id="IPR041118">
    <property type="entry name" value="Rx_N"/>
</dbReference>
<dbReference type="OrthoDB" id="767398at2759"/>
<evidence type="ECO:0000313" key="8">
    <source>
        <dbReference type="EnsemblPlants" id="KQK95990"/>
    </source>
</evidence>
<evidence type="ECO:0000256" key="4">
    <source>
        <dbReference type="ARBA" id="ARBA00022741"/>
    </source>
</evidence>
<dbReference type="OMA" id="THEIGGC"/>
<keyword evidence="5" id="KW-0611">Plant defense</keyword>
<proteinExistence type="inferred from homology"/>
<dbReference type="EnsemblPlants" id="KQK95990">
    <property type="protein sequence ID" value="KQK95990"/>
    <property type="gene ID" value="SETIT_027500mg"/>
</dbReference>
<evidence type="ECO:0000313" key="7">
    <source>
        <dbReference type="EMBL" id="RCV39768.1"/>
    </source>
</evidence>
<name>K3ZLN9_SETIT</name>
<dbReference type="STRING" id="4555.K3ZLN9"/>
<evidence type="ECO:0000256" key="2">
    <source>
        <dbReference type="ARBA" id="ARBA00022614"/>
    </source>
</evidence>
<dbReference type="Gramene" id="KQK95990">
    <property type="protein sequence ID" value="KQK95990"/>
    <property type="gene ID" value="SETIT_027500mg"/>
</dbReference>
<evidence type="ECO:0000256" key="5">
    <source>
        <dbReference type="ARBA" id="ARBA00022821"/>
    </source>
</evidence>
<dbReference type="HOGENOM" id="CLU_000837_9_6_1"/>
<dbReference type="Gene3D" id="1.20.5.4130">
    <property type="match status" value="1"/>
</dbReference>
<dbReference type="Pfam" id="PF18052">
    <property type="entry name" value="Rx_N"/>
    <property type="match status" value="1"/>
</dbReference>
<gene>
    <name evidence="7" type="ORF">SETIT_8G249200v2</name>
</gene>
<reference evidence="8" key="3">
    <citation type="submission" date="2018-08" db="UniProtKB">
        <authorList>
            <consortium name="EnsemblPlants"/>
        </authorList>
    </citation>
    <scope>IDENTIFICATION</scope>
    <source>
        <strain evidence="8">Yugu1</strain>
    </source>
</reference>
<dbReference type="PANTHER" id="PTHR19338:SF73">
    <property type="entry name" value="DISEASE RESISTANCE PROTEIN RGA2-LIKE"/>
    <property type="match status" value="1"/>
</dbReference>
<keyword evidence="3" id="KW-0677">Repeat</keyword>
<feature type="domain" description="Disease resistance N-terminal" evidence="6">
    <location>
        <begin position="2"/>
        <end position="80"/>
    </location>
</feature>
<comment type="similarity">
    <text evidence="1">Belongs to the disease resistance NB-LRR family.</text>
</comment>
<accession>K3ZLN9</accession>
<keyword evidence="2" id="KW-0433">Leucine-rich repeat</keyword>
<dbReference type="GO" id="GO:0000166">
    <property type="term" value="F:nucleotide binding"/>
    <property type="evidence" value="ECO:0007669"/>
    <property type="project" value="UniProtKB-KW"/>
</dbReference>
<reference evidence="7" key="2">
    <citation type="submission" date="2015-07" db="EMBL/GenBank/DDBJ databases">
        <authorList>
            <person name="Noorani M."/>
        </authorList>
    </citation>
    <scope>NUCLEOTIDE SEQUENCE</scope>
    <source>
        <strain evidence="7">Yugu1</strain>
    </source>
</reference>
<reference evidence="7 9" key="1">
    <citation type="journal article" date="2012" name="Nat. Biotechnol.">
        <title>Reference genome sequence of the model plant Setaria.</title>
        <authorList>
            <person name="Bennetzen J.L."/>
            <person name="Schmutz J."/>
            <person name="Wang H."/>
            <person name="Percifield R."/>
            <person name="Hawkins J."/>
            <person name="Pontaroli A.C."/>
            <person name="Estep M."/>
            <person name="Feng L."/>
            <person name="Vaughn J.N."/>
            <person name="Grimwood J."/>
            <person name="Jenkins J."/>
            <person name="Barry K."/>
            <person name="Lindquist E."/>
            <person name="Hellsten U."/>
            <person name="Deshpande S."/>
            <person name="Wang X."/>
            <person name="Wu X."/>
            <person name="Mitros T."/>
            <person name="Triplett J."/>
            <person name="Yang X."/>
            <person name="Ye C.Y."/>
            <person name="Mauro-Herrera M."/>
            <person name="Wang L."/>
            <person name="Li P."/>
            <person name="Sharma M."/>
            <person name="Sharma R."/>
            <person name="Ronald P.C."/>
            <person name="Panaud O."/>
            <person name="Kellogg E.A."/>
            <person name="Brutnell T.P."/>
            <person name="Doust A.N."/>
            <person name="Tuskan G.A."/>
            <person name="Rokhsar D."/>
            <person name="Devos K.M."/>
        </authorList>
    </citation>
    <scope>NUCLEOTIDE SEQUENCE [LARGE SCALE GENOMIC DNA]</scope>
    <source>
        <strain evidence="9">cv. Yugu1</strain>
        <strain evidence="7">Yugu1</strain>
    </source>
</reference>
<protein>
    <recommendedName>
        <fullName evidence="6">Disease resistance N-terminal domain-containing protein</fullName>
    </recommendedName>
</protein>
<dbReference type="PANTHER" id="PTHR19338">
    <property type="entry name" value="TRANSLOCASE OF INNER MITOCHONDRIAL MEMBRANE 13 HOMOLOG"/>
    <property type="match status" value="1"/>
</dbReference>
<dbReference type="InterPro" id="IPR038005">
    <property type="entry name" value="RX-like_CC"/>
</dbReference>
<dbReference type="CDD" id="cd14798">
    <property type="entry name" value="RX-CC_like"/>
    <property type="match status" value="1"/>
</dbReference>
<dbReference type="AlphaFoldDB" id="K3ZLN9"/>
<dbReference type="Proteomes" id="UP000004995">
    <property type="component" value="Unassembled WGS sequence"/>
</dbReference>
<sequence>MAQEEVSMLLGVSGEIEKLEENMEGINKAFLADAERRRVTDQSVQRWVRKLKDAMYDATDIIDEYQLEADKRRGSTEDGSSVKKKKVSAGCFQPLLFCLGNPVFAHKIGSRIKELNQRLDGIHKLGSRQARMLTDAERSIQKMTSEFDESDIVGKNAHNLV</sequence>
<evidence type="ECO:0000256" key="1">
    <source>
        <dbReference type="ARBA" id="ARBA00008894"/>
    </source>
</evidence>
<evidence type="ECO:0000313" key="9">
    <source>
        <dbReference type="Proteomes" id="UP000004995"/>
    </source>
</evidence>